<evidence type="ECO:0000313" key="2">
    <source>
        <dbReference type="Proteomes" id="UP000263486"/>
    </source>
</evidence>
<keyword evidence="2" id="KW-1185">Reference proteome</keyword>
<dbReference type="RefSeq" id="WP_114641953.1">
    <property type="nucleotide sequence ID" value="NZ_JAACIO010000008.1"/>
</dbReference>
<reference evidence="1 2" key="1">
    <citation type="submission" date="2018-08" db="EMBL/GenBank/DDBJ databases">
        <title>Draft genome sequence of Psychrilyobacter sp. strain SD5 isolated from Black Sea water.</title>
        <authorList>
            <person name="Yadav S."/>
            <person name="Villanueva L."/>
            <person name="Damste J.S.S."/>
        </authorList>
    </citation>
    <scope>NUCLEOTIDE SEQUENCE [LARGE SCALE GENOMIC DNA]</scope>
    <source>
        <strain evidence="1 2">SD5</strain>
    </source>
</reference>
<proteinExistence type="predicted"/>
<dbReference type="EMBL" id="QUAJ01000008">
    <property type="protein sequence ID" value="REI41685.1"/>
    <property type="molecule type" value="Genomic_DNA"/>
</dbReference>
<accession>A0ABX9KI44</accession>
<organism evidence="1 2">
    <name type="scientific">Psychrilyobacter piezotolerans</name>
    <dbReference type="NCBI Taxonomy" id="2293438"/>
    <lineage>
        <taxon>Bacteria</taxon>
        <taxon>Fusobacteriati</taxon>
        <taxon>Fusobacteriota</taxon>
        <taxon>Fusobacteriia</taxon>
        <taxon>Fusobacteriales</taxon>
        <taxon>Fusobacteriaceae</taxon>
        <taxon>Psychrilyobacter</taxon>
    </lineage>
</organism>
<gene>
    <name evidence="1" type="ORF">DYH56_05955</name>
</gene>
<sequence length="279" mass="34078">MNDKKIRFTVPNFVNEITFRDIENFDLKINSFFNRLFTSSYTNVDKYPFKKSSDNKKIQFNLNKENKLIYENLLPKNKIQNESEYFRDLIRTYISQPHYKRERRIFYSEYESIQKSIQRKEEILITHMDNDYIVEPYFFKVTSEEKNNFLFCWIYEKKEYGVFNLSRISKVTPIRFRKNKRYLDLDYIEKVHKKFDPFLSYGNIVKVKLTDLGKAWFKRISHYKPTLVKIEGDIYYCESSDRKAILYFSRFYNEAEILEPLSLRKKIKALLEDTLSQYK</sequence>
<comment type="caution">
    <text evidence="1">The sequence shown here is derived from an EMBL/GenBank/DDBJ whole genome shotgun (WGS) entry which is preliminary data.</text>
</comment>
<evidence type="ECO:0000313" key="1">
    <source>
        <dbReference type="EMBL" id="REI41685.1"/>
    </source>
</evidence>
<name>A0ABX9KI44_9FUSO</name>
<protein>
    <submittedName>
        <fullName evidence="1">WYL domain-containing protein</fullName>
    </submittedName>
</protein>
<dbReference type="Proteomes" id="UP000263486">
    <property type="component" value="Unassembled WGS sequence"/>
</dbReference>